<dbReference type="Proteomes" id="UP000679848">
    <property type="component" value="Chromosome"/>
</dbReference>
<organism evidence="2 3">
    <name type="scientific">Pusillibacter faecalis</name>
    <dbReference type="NCBI Taxonomy" id="2714358"/>
    <lineage>
        <taxon>Bacteria</taxon>
        <taxon>Bacillati</taxon>
        <taxon>Bacillota</taxon>
        <taxon>Clostridia</taxon>
        <taxon>Eubacteriales</taxon>
        <taxon>Oscillospiraceae</taxon>
        <taxon>Pusillibacter</taxon>
    </lineage>
</organism>
<sequence>MLPGTIIMLIVIVVGFFGGTAMLVRRNLRNEQNETHDETSKQ</sequence>
<proteinExistence type="predicted"/>
<protein>
    <submittedName>
        <fullName evidence="2">Uncharacterized protein</fullName>
    </submittedName>
</protein>
<evidence type="ECO:0000313" key="3">
    <source>
        <dbReference type="Proteomes" id="UP000679848"/>
    </source>
</evidence>
<keyword evidence="1" id="KW-1133">Transmembrane helix</keyword>
<name>A0A810QA20_9FIRM</name>
<gene>
    <name evidence="2" type="ORF">MM59RIKEN_24080</name>
</gene>
<evidence type="ECO:0000256" key="1">
    <source>
        <dbReference type="SAM" id="Phobius"/>
    </source>
</evidence>
<evidence type="ECO:0000313" key="2">
    <source>
        <dbReference type="EMBL" id="BCK85089.1"/>
    </source>
</evidence>
<keyword evidence="1" id="KW-0472">Membrane</keyword>
<dbReference type="AlphaFoldDB" id="A0A810QA20"/>
<dbReference type="RefSeq" id="WP_256315509.1">
    <property type="nucleotide sequence ID" value="NZ_AP023420.1"/>
</dbReference>
<accession>A0A810QA20</accession>
<feature type="transmembrane region" description="Helical" evidence="1">
    <location>
        <begin position="6"/>
        <end position="24"/>
    </location>
</feature>
<keyword evidence="3" id="KW-1185">Reference proteome</keyword>
<reference evidence="2" key="1">
    <citation type="submission" date="2020-09" db="EMBL/GenBank/DDBJ databases">
        <title>New species isolated from human feces.</title>
        <authorList>
            <person name="Kitahara M."/>
            <person name="Shigeno Y."/>
            <person name="Shime M."/>
            <person name="Matsumoto Y."/>
            <person name="Nakamura S."/>
            <person name="Motooka D."/>
            <person name="Fukuoka S."/>
            <person name="Nishikawa H."/>
            <person name="Benno Y."/>
        </authorList>
    </citation>
    <scope>NUCLEOTIDE SEQUENCE</scope>
    <source>
        <strain evidence="2">MM59</strain>
    </source>
</reference>
<dbReference type="KEGG" id="pfaa:MM59RIKEN_24080"/>
<keyword evidence="1" id="KW-0812">Transmembrane</keyword>
<dbReference type="EMBL" id="AP023420">
    <property type="protein sequence ID" value="BCK85089.1"/>
    <property type="molecule type" value="Genomic_DNA"/>
</dbReference>